<keyword evidence="7 8" id="KW-0472">Membrane</keyword>
<feature type="transmembrane region" description="Helical" evidence="8">
    <location>
        <begin position="316"/>
        <end position="340"/>
    </location>
</feature>
<protein>
    <submittedName>
        <fullName evidence="9">Paraquat-inducible protein A</fullName>
    </submittedName>
</protein>
<keyword evidence="4" id="KW-0997">Cell inner membrane</keyword>
<organism evidence="9 10">
    <name type="scientific">Vibrio panuliri</name>
    <dbReference type="NCBI Taxonomy" id="1381081"/>
    <lineage>
        <taxon>Bacteria</taxon>
        <taxon>Pseudomonadati</taxon>
        <taxon>Pseudomonadota</taxon>
        <taxon>Gammaproteobacteria</taxon>
        <taxon>Vibrionales</taxon>
        <taxon>Vibrionaceae</taxon>
        <taxon>Vibrio</taxon>
    </lineage>
</organism>
<dbReference type="Pfam" id="PF04403">
    <property type="entry name" value="PqiA"/>
    <property type="match status" value="2"/>
</dbReference>
<feature type="transmembrane region" description="Helical" evidence="8">
    <location>
        <begin position="101"/>
        <end position="126"/>
    </location>
</feature>
<evidence type="ECO:0000256" key="7">
    <source>
        <dbReference type="ARBA" id="ARBA00023136"/>
    </source>
</evidence>
<evidence type="ECO:0000256" key="3">
    <source>
        <dbReference type="ARBA" id="ARBA00022475"/>
    </source>
</evidence>
<feature type="transmembrane region" description="Helical" evidence="8">
    <location>
        <begin position="268"/>
        <end position="288"/>
    </location>
</feature>
<feature type="transmembrane region" description="Helical" evidence="8">
    <location>
        <begin position="184"/>
        <end position="203"/>
    </location>
</feature>
<reference evidence="9 10" key="1">
    <citation type="submission" date="2016-09" db="EMBL/GenBank/DDBJ databases">
        <title>Genomic Taxonomy of the Vibrionaceae.</title>
        <authorList>
            <person name="Gonzalez-Castillo A."/>
            <person name="Gomez-Gil B."/>
            <person name="Enciso-Ibarra K."/>
        </authorList>
    </citation>
    <scope>NUCLEOTIDE SEQUENCE [LARGE SCALE GENOMIC DNA]</scope>
    <source>
        <strain evidence="9 10">CAIM 703</strain>
    </source>
</reference>
<comment type="caution">
    <text evidence="9">The sequence shown here is derived from an EMBL/GenBank/DDBJ whole genome shotgun (WGS) entry which is preliminary data.</text>
</comment>
<dbReference type="Proteomes" id="UP000186313">
    <property type="component" value="Unassembled WGS sequence"/>
</dbReference>
<dbReference type="InterPro" id="IPR007498">
    <property type="entry name" value="PqiA-like"/>
</dbReference>
<feature type="transmembrane region" description="Helical" evidence="8">
    <location>
        <begin position="397"/>
        <end position="415"/>
    </location>
</feature>
<feature type="transmembrane region" description="Helical" evidence="8">
    <location>
        <begin position="365"/>
        <end position="385"/>
    </location>
</feature>
<evidence type="ECO:0000256" key="2">
    <source>
        <dbReference type="ARBA" id="ARBA00007555"/>
    </source>
</evidence>
<dbReference type="STRING" id="1381081.BIY22_21290"/>
<dbReference type="EMBL" id="MJMJ01000026">
    <property type="protein sequence ID" value="OLQ87439.1"/>
    <property type="molecule type" value="Genomic_DNA"/>
</dbReference>
<keyword evidence="3" id="KW-1003">Cell membrane</keyword>
<dbReference type="PANTHER" id="PTHR30462">
    <property type="entry name" value="INTERMEMBRANE TRANSPORT PROTEIN PQIB-RELATED"/>
    <property type="match status" value="1"/>
</dbReference>
<name>A0A1Q9HD55_9VIBR</name>
<dbReference type="AlphaFoldDB" id="A0A1Q9HD55"/>
<keyword evidence="5 8" id="KW-0812">Transmembrane</keyword>
<comment type="similarity">
    <text evidence="2">Belongs to the PqiA family.</text>
</comment>
<feature type="transmembrane region" description="Helical" evidence="8">
    <location>
        <begin position="54"/>
        <end position="74"/>
    </location>
</feature>
<evidence type="ECO:0000256" key="5">
    <source>
        <dbReference type="ARBA" id="ARBA00022692"/>
    </source>
</evidence>
<evidence type="ECO:0000256" key="8">
    <source>
        <dbReference type="SAM" id="Phobius"/>
    </source>
</evidence>
<dbReference type="InterPro" id="IPR051800">
    <property type="entry name" value="PqiA-PqiB_transport"/>
</dbReference>
<evidence type="ECO:0000313" key="9">
    <source>
        <dbReference type="EMBL" id="OLQ87439.1"/>
    </source>
</evidence>
<comment type="subcellular location">
    <subcellularLocation>
        <location evidence="1">Cell inner membrane</location>
        <topology evidence="1">Multi-pass membrane protein</topology>
    </subcellularLocation>
</comment>
<accession>A0A1Q9HD55</accession>
<dbReference type="InterPro" id="IPR005219">
    <property type="entry name" value="PqiA-like_proteobact"/>
</dbReference>
<evidence type="ECO:0000256" key="6">
    <source>
        <dbReference type="ARBA" id="ARBA00022989"/>
    </source>
</evidence>
<gene>
    <name evidence="9" type="ORF">BIY22_21290</name>
</gene>
<dbReference type="RefSeq" id="WP_075709713.1">
    <property type="nucleotide sequence ID" value="NZ_MJMJ01000026.1"/>
</dbReference>
<evidence type="ECO:0000313" key="10">
    <source>
        <dbReference type="Proteomes" id="UP000186313"/>
    </source>
</evidence>
<evidence type="ECO:0000256" key="1">
    <source>
        <dbReference type="ARBA" id="ARBA00004429"/>
    </source>
</evidence>
<keyword evidence="6 8" id="KW-1133">Transmembrane helix</keyword>
<feature type="transmembrane region" description="Helical" evidence="8">
    <location>
        <begin position="157"/>
        <end position="178"/>
    </location>
</feature>
<evidence type="ECO:0000256" key="4">
    <source>
        <dbReference type="ARBA" id="ARBA00022519"/>
    </source>
</evidence>
<dbReference type="PANTHER" id="PTHR30462:SF3">
    <property type="entry name" value="INTERMEMBRANE TRANSPORT PROTEIN PQIA"/>
    <property type="match status" value="1"/>
</dbReference>
<dbReference type="GO" id="GO:0005886">
    <property type="term" value="C:plasma membrane"/>
    <property type="evidence" value="ECO:0007669"/>
    <property type="project" value="UniProtKB-SubCell"/>
</dbReference>
<proteinExistence type="inferred from homology"/>
<dbReference type="NCBIfam" id="TIGR00155">
    <property type="entry name" value="pqiA_fam"/>
    <property type="match status" value="1"/>
</dbReference>
<sequence>MHRVLKIRQQQQLIACEECGLVSQLPQLREGQVAKCPRCMHTLSSISLQPCQTLIAYASASLVMLLISLSFPFMSFSVKGITQEIFLINTVAMLDAFEQSALALLLLLTVIALPAVYLVTVTYLYLRIWQQESQGKSINISAKTILMCKWIFRFEPWLMADVFLIGVLVSLIKIAAMADIGMGYSFWAFCAYTVLVVKAISLVDRFWLWNKLQPTVAVEGVTAGQDHLSGKHLDCHQCHQINPSHLSQCVRCGSKLHRYDLSGSLQKSWAYLVAAIIFYIPANLYPIMYTTSLGSETPSTIMGGVILLWQLGSYPIAMVIFIASVFIPMAKMIALAWIYWNAKRPKAFLYARAIKRQKLYRITEFIGRWSMIDIFVVAILVALVQLHNLMAITPGPASLSFAAVVILTMLSAISFDSRSLWINTSTVKECQTNE</sequence>
<dbReference type="OrthoDB" id="9800207at2"/>